<evidence type="ECO:0000313" key="2">
    <source>
        <dbReference type="EMBL" id="EXB03647.1"/>
    </source>
</evidence>
<dbReference type="EMBL" id="JEWH01000080">
    <property type="protein sequence ID" value="EXB03647.1"/>
    <property type="molecule type" value="Genomic_DNA"/>
</dbReference>
<proteinExistence type="predicted"/>
<comment type="caution">
    <text evidence="2">The sequence shown here is derived from an EMBL/GenBank/DDBJ whole genome shotgun (WGS) entry which is preliminary data.</text>
</comment>
<name>A0A009HHH2_ACIB9</name>
<organism evidence="2 3">
    <name type="scientific">Acinetobacter baumannii (strain 1295743)</name>
    <dbReference type="NCBI Taxonomy" id="1310613"/>
    <lineage>
        <taxon>Bacteria</taxon>
        <taxon>Pseudomonadati</taxon>
        <taxon>Pseudomonadota</taxon>
        <taxon>Gammaproteobacteria</taxon>
        <taxon>Moraxellales</taxon>
        <taxon>Moraxellaceae</taxon>
        <taxon>Acinetobacter</taxon>
        <taxon>Acinetobacter calcoaceticus/baumannii complex</taxon>
    </lineage>
</organism>
<gene>
    <name evidence="2" type="ORF">J512_3880</name>
</gene>
<protein>
    <submittedName>
        <fullName evidence="2">Uncharacterized protein</fullName>
    </submittedName>
</protein>
<dbReference type="Proteomes" id="UP000020595">
    <property type="component" value="Unassembled WGS sequence"/>
</dbReference>
<dbReference type="GeneID" id="92894245"/>
<keyword evidence="1" id="KW-0732">Signal</keyword>
<evidence type="ECO:0000256" key="1">
    <source>
        <dbReference type="SAM" id="SignalP"/>
    </source>
</evidence>
<feature type="signal peptide" evidence="1">
    <location>
        <begin position="1"/>
        <end position="29"/>
    </location>
</feature>
<feature type="chain" id="PRO_5001446021" evidence="1">
    <location>
        <begin position="30"/>
        <end position="214"/>
    </location>
</feature>
<reference evidence="2 3" key="1">
    <citation type="submission" date="2014-02" db="EMBL/GenBank/DDBJ databases">
        <title>Comparative genomics and transcriptomics to identify genetic mechanisms underlying the emergence of carbapenem resistant Acinetobacter baumannii (CRAb).</title>
        <authorList>
            <person name="Harris A.D."/>
            <person name="Johnson K.J."/>
            <person name="George J."/>
            <person name="Shefchek K."/>
            <person name="Daugherty S.C."/>
            <person name="Parankush S."/>
            <person name="Sadzewicz L."/>
            <person name="Tallon L."/>
            <person name="Sengamalay N."/>
            <person name="Hazen T.H."/>
            <person name="Rasko D.A."/>
        </authorList>
    </citation>
    <scope>NUCLEOTIDE SEQUENCE [LARGE SCALE GENOMIC DNA]</scope>
    <source>
        <strain evidence="2 3">1295743</strain>
    </source>
</reference>
<dbReference type="PATRIC" id="fig|1310613.3.peg.3711"/>
<accession>A0A009HHH2</accession>
<dbReference type="AlphaFoldDB" id="A0A009HHH2"/>
<evidence type="ECO:0000313" key="3">
    <source>
        <dbReference type="Proteomes" id="UP000020595"/>
    </source>
</evidence>
<sequence>MPSNTDMNQLKRLSFVVTLSCLCSSLVFAESIDCSNSKAELKICSKTFSEARKQLNNKYLSAYLVTDAPLQLLQDTQTLWLRQTQQCKTNSCIQQQFDVRGDDLNFYASLKQTLTQHYLKFENGHIASQPVHLQIHQLAKDKIKIEGLAYRNPNNRKETQTVSLMAYSSPEQKSEILDNEHNCKYKFDFQKALLIVKTQQKGCERFTGIYRLYD</sequence>
<dbReference type="RefSeq" id="WP_001139838.1">
    <property type="nucleotide sequence ID" value="NZ_JEWH01000080.1"/>
</dbReference>